<gene>
    <name evidence="3" type="ORF">ABS648_08220</name>
    <name evidence="2" type="ORF">PSm6_35430</name>
</gene>
<keyword evidence="1" id="KW-0812">Transmembrane</keyword>
<dbReference type="Pfam" id="PF06611">
    <property type="entry name" value="DUF1145"/>
    <property type="match status" value="1"/>
</dbReference>
<evidence type="ECO:0000313" key="3">
    <source>
        <dbReference type="EMBL" id="XBY65738.1"/>
    </source>
</evidence>
<evidence type="ECO:0000313" key="4">
    <source>
        <dbReference type="Proteomes" id="UP001064896"/>
    </source>
</evidence>
<reference evidence="3" key="2">
    <citation type="submission" date="2023-08" db="EMBL/GenBank/DDBJ databases">
        <title>Increased levels of nutrients transform a symbiont into a lethal pathobiont.</title>
        <authorList>
            <person name="Lachnit T."/>
            <person name="Ulrich L."/>
            <person name="Willmer F.M."/>
            <person name="Hasenbein T."/>
            <person name="Steiner L.X."/>
            <person name="Wolters M."/>
            <person name="Herbst E.M."/>
            <person name="Deines P."/>
        </authorList>
    </citation>
    <scope>NUCLEOTIDE SEQUENCE</scope>
    <source>
        <strain evidence="3">T3</strain>
    </source>
</reference>
<keyword evidence="4" id="KW-1185">Reference proteome</keyword>
<evidence type="ECO:0000313" key="2">
    <source>
        <dbReference type="EMBL" id="BCD87136.1"/>
    </source>
</evidence>
<sequence length="91" mass="10077">MKLFLGVGKLVALVFWLAVLANLIEPFARPFASLLNAVAALVLGLHLLELVVCNSQLRARPRPWNDRLQLLLFGVFHLLGLPRSQGGREHA</sequence>
<dbReference type="InterPro" id="IPR009525">
    <property type="entry name" value="DUF1145"/>
</dbReference>
<keyword evidence="1" id="KW-1133">Transmembrane helix</keyword>
<name>A0AAU7YAB3_9PSED</name>
<organism evidence="3">
    <name type="scientific">Pseudomonas solani</name>
    <dbReference type="NCBI Taxonomy" id="2731552"/>
    <lineage>
        <taxon>Bacteria</taxon>
        <taxon>Pseudomonadati</taxon>
        <taxon>Pseudomonadota</taxon>
        <taxon>Gammaproteobacteria</taxon>
        <taxon>Pseudomonadales</taxon>
        <taxon>Pseudomonadaceae</taxon>
        <taxon>Pseudomonas</taxon>
    </lineage>
</organism>
<accession>A0AAU7YAB3</accession>
<reference evidence="2" key="1">
    <citation type="submission" date="2020-05" db="EMBL/GenBank/DDBJ databases">
        <title>Complete genome sequence of Pseudomonas sp. Sm006.</title>
        <authorList>
            <person name="Takeuchi K."/>
            <person name="Someya N."/>
        </authorList>
    </citation>
    <scope>NUCLEOTIDE SEQUENCE</scope>
    <source>
        <strain evidence="2">Sm006</strain>
    </source>
</reference>
<dbReference type="PANTHER" id="PTHR38775:SF1">
    <property type="entry name" value="INNER MEMBRANE PROTEIN"/>
    <property type="match status" value="1"/>
</dbReference>
<feature type="transmembrane region" description="Helical" evidence="1">
    <location>
        <begin position="31"/>
        <end position="52"/>
    </location>
</feature>
<evidence type="ECO:0000256" key="1">
    <source>
        <dbReference type="SAM" id="Phobius"/>
    </source>
</evidence>
<keyword evidence="1" id="KW-0472">Membrane</keyword>
<dbReference type="EMBL" id="AP023081">
    <property type="protein sequence ID" value="BCD87136.1"/>
    <property type="molecule type" value="Genomic_DNA"/>
</dbReference>
<dbReference type="Proteomes" id="UP001064896">
    <property type="component" value="Chromosome"/>
</dbReference>
<proteinExistence type="predicted"/>
<dbReference type="RefSeq" id="WP_043242798.1">
    <property type="nucleotide sequence ID" value="NZ_AP023081.1"/>
</dbReference>
<dbReference type="AlphaFoldDB" id="A0AAU7YAB3"/>
<protein>
    <submittedName>
        <fullName evidence="3">DUF1145 domain-containing protein</fullName>
    </submittedName>
</protein>
<dbReference type="PANTHER" id="PTHR38775">
    <property type="entry name" value="INNER MEMBRANE PROTEIN-RELATED"/>
    <property type="match status" value="1"/>
</dbReference>
<dbReference type="EMBL" id="CP158373">
    <property type="protein sequence ID" value="XBY65738.1"/>
    <property type="molecule type" value="Genomic_DNA"/>
</dbReference>